<comment type="caution">
    <text evidence="2">The sequence shown here is derived from an EMBL/GenBank/DDBJ whole genome shotgun (WGS) entry which is preliminary data.</text>
</comment>
<dbReference type="GO" id="GO:0005975">
    <property type="term" value="P:carbohydrate metabolic process"/>
    <property type="evidence" value="ECO:0007669"/>
    <property type="project" value="InterPro"/>
</dbReference>
<reference evidence="2 3" key="1">
    <citation type="submission" date="2019-07" db="EMBL/GenBank/DDBJ databases">
        <authorList>
            <person name="Park Y.J."/>
            <person name="Jeong S.E."/>
            <person name="Jung H.S."/>
        </authorList>
    </citation>
    <scope>NUCLEOTIDE SEQUENCE [LARGE SCALE GENOMIC DNA]</scope>
    <source>
        <strain evidence="3">P16(2019)</strain>
    </source>
</reference>
<dbReference type="PROSITE" id="PS51257">
    <property type="entry name" value="PROKAR_LIPOPROTEIN"/>
    <property type="match status" value="1"/>
</dbReference>
<dbReference type="CDD" id="cd10917">
    <property type="entry name" value="CE4_NodB_like_6s_7s"/>
    <property type="match status" value="1"/>
</dbReference>
<dbReference type="GO" id="GO:0016810">
    <property type="term" value="F:hydrolase activity, acting on carbon-nitrogen (but not peptide) bonds"/>
    <property type="evidence" value="ECO:0007669"/>
    <property type="project" value="InterPro"/>
</dbReference>
<dbReference type="InterPro" id="IPR050248">
    <property type="entry name" value="Polysacc_deacetylase_ArnD"/>
</dbReference>
<dbReference type="PROSITE" id="PS51677">
    <property type="entry name" value="NODB"/>
    <property type="match status" value="1"/>
</dbReference>
<dbReference type="PANTHER" id="PTHR10587">
    <property type="entry name" value="GLYCOSYL TRANSFERASE-RELATED"/>
    <property type="match status" value="1"/>
</dbReference>
<dbReference type="Proteomes" id="UP000318521">
    <property type="component" value="Unassembled WGS sequence"/>
</dbReference>
<evidence type="ECO:0000313" key="3">
    <source>
        <dbReference type="Proteomes" id="UP000318521"/>
    </source>
</evidence>
<dbReference type="OrthoDB" id="9812065at2"/>
<dbReference type="Pfam" id="PF01522">
    <property type="entry name" value="Polysacc_deac_1"/>
    <property type="match status" value="1"/>
</dbReference>
<name>A0A553ZYN3_9BACI</name>
<dbReference type="Gene3D" id="3.20.20.370">
    <property type="entry name" value="Glycoside hydrolase/deacetylase"/>
    <property type="match status" value="1"/>
</dbReference>
<protein>
    <submittedName>
        <fullName evidence="2">Polysaccharide deacetylase family protein</fullName>
    </submittedName>
</protein>
<accession>A0A553ZYN3</accession>
<dbReference type="AlphaFoldDB" id="A0A553ZYN3"/>
<organism evidence="2 3">
    <name type="scientific">Alkalicoccobacillus porphyridii</name>
    <dbReference type="NCBI Taxonomy" id="2597270"/>
    <lineage>
        <taxon>Bacteria</taxon>
        <taxon>Bacillati</taxon>
        <taxon>Bacillota</taxon>
        <taxon>Bacilli</taxon>
        <taxon>Bacillales</taxon>
        <taxon>Bacillaceae</taxon>
        <taxon>Alkalicoccobacillus</taxon>
    </lineage>
</organism>
<dbReference type="InterPro" id="IPR011330">
    <property type="entry name" value="Glyco_hydro/deAcase_b/a-brl"/>
</dbReference>
<proteinExistence type="predicted"/>
<dbReference type="InterPro" id="IPR002509">
    <property type="entry name" value="NODB_dom"/>
</dbReference>
<keyword evidence="3" id="KW-1185">Reference proteome</keyword>
<sequence length="260" mass="29264">MSWTKRIFFMFIIIIAGCGMGNTMNEEVDTMQKNAQVQSVEERPEAVNNGQLAKQYPDTVFLSGPKDEKKIALTFDDGPDPRVTGDLLDVLAEEKVPATFFLMGVRVDRYPDLVKRMVDEGHTIGSHGYWHNPLINLSNREAQADLEKANQAIFRAVNQETSLYRPPFGSLNEEKVEMLKELGYSVIIWSVDSEDWKASPPDEIAEKVIEDVRPGSIILHHDGANWNIDLSGTVTAVQKEIKELKKRGYTFVTVPELLGL</sequence>
<dbReference type="SUPFAM" id="SSF88713">
    <property type="entry name" value="Glycoside hydrolase/deacetylase"/>
    <property type="match status" value="1"/>
</dbReference>
<feature type="domain" description="NodB homology" evidence="1">
    <location>
        <begin position="69"/>
        <end position="252"/>
    </location>
</feature>
<dbReference type="EMBL" id="VLXZ01000005">
    <property type="protein sequence ID" value="TSB46553.1"/>
    <property type="molecule type" value="Genomic_DNA"/>
</dbReference>
<evidence type="ECO:0000259" key="1">
    <source>
        <dbReference type="PROSITE" id="PS51677"/>
    </source>
</evidence>
<gene>
    <name evidence="2" type="ORF">FN960_09315</name>
</gene>
<evidence type="ECO:0000313" key="2">
    <source>
        <dbReference type="EMBL" id="TSB46553.1"/>
    </source>
</evidence>
<dbReference type="RefSeq" id="WP_143848450.1">
    <property type="nucleotide sequence ID" value="NZ_VLXZ01000005.1"/>
</dbReference>